<gene>
    <name evidence="3" type="ORF">SAMN05216362_12543</name>
</gene>
<evidence type="ECO:0000256" key="2">
    <source>
        <dbReference type="SAM" id="Phobius"/>
    </source>
</evidence>
<feature type="compositionally biased region" description="Basic and acidic residues" evidence="1">
    <location>
        <begin position="113"/>
        <end position="123"/>
    </location>
</feature>
<feature type="transmembrane region" description="Helical" evidence="2">
    <location>
        <begin position="32"/>
        <end position="52"/>
    </location>
</feature>
<feature type="transmembrane region" description="Helical" evidence="2">
    <location>
        <begin position="85"/>
        <end position="103"/>
    </location>
</feature>
<organism evidence="3 4">
    <name type="scientific">Piscibacillus halophilus</name>
    <dbReference type="NCBI Taxonomy" id="571933"/>
    <lineage>
        <taxon>Bacteria</taxon>
        <taxon>Bacillati</taxon>
        <taxon>Bacillota</taxon>
        <taxon>Bacilli</taxon>
        <taxon>Bacillales</taxon>
        <taxon>Bacillaceae</taxon>
        <taxon>Piscibacillus</taxon>
    </lineage>
</organism>
<dbReference type="Proteomes" id="UP000199427">
    <property type="component" value="Unassembled WGS sequence"/>
</dbReference>
<evidence type="ECO:0000313" key="3">
    <source>
        <dbReference type="EMBL" id="SEQ75623.1"/>
    </source>
</evidence>
<evidence type="ECO:0000256" key="1">
    <source>
        <dbReference type="SAM" id="MobiDB-lite"/>
    </source>
</evidence>
<sequence>MNHTKLLAIKFASCFVLLFLILGFGYDVSFGNVLMISVVLTLVSYMGDAFVLPRTSNTVATVTDFVLAYVVIYFMLSILTVGGNLFAASLISAVAVTIFEYFFHKQVQSEYNEGEREEHRGGDYRLQTEFSEELEPDEIETDENGDGPRNNRDL</sequence>
<dbReference type="RefSeq" id="WP_091774215.1">
    <property type="nucleotide sequence ID" value="NZ_CAESCL010000123.1"/>
</dbReference>
<dbReference type="OrthoDB" id="2111682at2"/>
<evidence type="ECO:0008006" key="5">
    <source>
        <dbReference type="Google" id="ProtNLM"/>
    </source>
</evidence>
<keyword evidence="2" id="KW-1133">Transmembrane helix</keyword>
<keyword evidence="2" id="KW-0812">Transmembrane</keyword>
<dbReference type="STRING" id="571933.SAMN05216362_12543"/>
<evidence type="ECO:0000313" key="4">
    <source>
        <dbReference type="Proteomes" id="UP000199427"/>
    </source>
</evidence>
<feature type="region of interest" description="Disordered" evidence="1">
    <location>
        <begin position="113"/>
        <end position="154"/>
    </location>
</feature>
<dbReference type="AlphaFoldDB" id="A0A1H9ILY9"/>
<keyword evidence="2" id="KW-0472">Membrane</keyword>
<dbReference type="EMBL" id="FOES01000025">
    <property type="protein sequence ID" value="SEQ75623.1"/>
    <property type="molecule type" value="Genomic_DNA"/>
</dbReference>
<proteinExistence type="predicted"/>
<feature type="transmembrane region" description="Helical" evidence="2">
    <location>
        <begin position="7"/>
        <end position="26"/>
    </location>
</feature>
<feature type="transmembrane region" description="Helical" evidence="2">
    <location>
        <begin position="59"/>
        <end position="79"/>
    </location>
</feature>
<protein>
    <recommendedName>
        <fullName evidence="5">DUF2512 family protein</fullName>
    </recommendedName>
</protein>
<dbReference type="Pfam" id="PF10710">
    <property type="entry name" value="DUF2512"/>
    <property type="match status" value="1"/>
</dbReference>
<name>A0A1H9ILY9_9BACI</name>
<reference evidence="3 4" key="1">
    <citation type="submission" date="2016-10" db="EMBL/GenBank/DDBJ databases">
        <authorList>
            <person name="de Groot N.N."/>
        </authorList>
    </citation>
    <scope>NUCLEOTIDE SEQUENCE [LARGE SCALE GENOMIC DNA]</scope>
    <source>
        <strain evidence="3 4">DSM 21633</strain>
    </source>
</reference>
<feature type="compositionally biased region" description="Acidic residues" evidence="1">
    <location>
        <begin position="130"/>
        <end position="145"/>
    </location>
</feature>
<accession>A0A1H9ILY9</accession>
<keyword evidence="4" id="KW-1185">Reference proteome</keyword>
<dbReference type="InterPro" id="IPR019649">
    <property type="entry name" value="DUF2512"/>
</dbReference>